<evidence type="ECO:0000256" key="3">
    <source>
        <dbReference type="ARBA" id="ARBA00022694"/>
    </source>
</evidence>
<dbReference type="InterPro" id="IPR002738">
    <property type="entry name" value="RNase_P_p30"/>
</dbReference>
<dbReference type="GO" id="GO:0005655">
    <property type="term" value="C:nucleolar ribonuclease P complex"/>
    <property type="evidence" value="ECO:0007669"/>
    <property type="project" value="TreeGrafter"/>
</dbReference>
<comment type="similarity">
    <text evidence="2">Belongs to the eukaryotic/archaeal RNase P protein component 3 family.</text>
</comment>
<dbReference type="PANTHER" id="PTHR13031">
    <property type="entry name" value="RIBONUCLEASE P SUBUNIT P30"/>
    <property type="match status" value="1"/>
</dbReference>
<dbReference type="InterPro" id="IPR016195">
    <property type="entry name" value="Pol/histidinol_Pase-like"/>
</dbReference>
<dbReference type="EMBL" id="ML994626">
    <property type="protein sequence ID" value="KAF2187718.1"/>
    <property type="molecule type" value="Genomic_DNA"/>
</dbReference>
<feature type="region of interest" description="Disordered" evidence="4">
    <location>
        <begin position="240"/>
        <end position="308"/>
    </location>
</feature>
<dbReference type="PANTHER" id="PTHR13031:SF0">
    <property type="entry name" value="RIBONUCLEASE P PROTEIN SUBUNIT P30"/>
    <property type="match status" value="1"/>
</dbReference>
<dbReference type="Proteomes" id="UP000800200">
    <property type="component" value="Unassembled WGS sequence"/>
</dbReference>
<evidence type="ECO:0000313" key="5">
    <source>
        <dbReference type="EMBL" id="KAF2187718.1"/>
    </source>
</evidence>
<dbReference type="Pfam" id="PF01876">
    <property type="entry name" value="RNase_P_p30"/>
    <property type="match status" value="1"/>
</dbReference>
<evidence type="ECO:0000256" key="2">
    <source>
        <dbReference type="ARBA" id="ARBA00007331"/>
    </source>
</evidence>
<dbReference type="FunFam" id="3.20.20.140:FF:000053">
    <property type="entry name" value="Ribonuclease P complex subunit Pop2"/>
    <property type="match status" value="1"/>
</dbReference>
<comment type="subcellular location">
    <subcellularLocation>
        <location evidence="1">Nucleus</location>
    </subcellularLocation>
</comment>
<evidence type="ECO:0000313" key="6">
    <source>
        <dbReference type="Proteomes" id="UP000800200"/>
    </source>
</evidence>
<evidence type="ECO:0000256" key="4">
    <source>
        <dbReference type="SAM" id="MobiDB-lite"/>
    </source>
</evidence>
<reference evidence="5" key="1">
    <citation type="journal article" date="2020" name="Stud. Mycol.">
        <title>101 Dothideomycetes genomes: a test case for predicting lifestyles and emergence of pathogens.</title>
        <authorList>
            <person name="Haridas S."/>
            <person name="Albert R."/>
            <person name="Binder M."/>
            <person name="Bloem J."/>
            <person name="Labutti K."/>
            <person name="Salamov A."/>
            <person name="Andreopoulos B."/>
            <person name="Baker S."/>
            <person name="Barry K."/>
            <person name="Bills G."/>
            <person name="Bluhm B."/>
            <person name="Cannon C."/>
            <person name="Castanera R."/>
            <person name="Culley D."/>
            <person name="Daum C."/>
            <person name="Ezra D."/>
            <person name="Gonzalez J."/>
            <person name="Henrissat B."/>
            <person name="Kuo A."/>
            <person name="Liang C."/>
            <person name="Lipzen A."/>
            <person name="Lutzoni F."/>
            <person name="Magnuson J."/>
            <person name="Mondo S."/>
            <person name="Nolan M."/>
            <person name="Ohm R."/>
            <person name="Pangilinan J."/>
            <person name="Park H.-J."/>
            <person name="Ramirez L."/>
            <person name="Alfaro M."/>
            <person name="Sun H."/>
            <person name="Tritt A."/>
            <person name="Yoshinaga Y."/>
            <person name="Zwiers L.-H."/>
            <person name="Turgeon B."/>
            <person name="Goodwin S."/>
            <person name="Spatafora J."/>
            <person name="Crous P."/>
            <person name="Grigoriev I."/>
        </authorList>
    </citation>
    <scope>NUCLEOTIDE SEQUENCE</scope>
    <source>
        <strain evidence="5">CBS 207.26</strain>
    </source>
</reference>
<dbReference type="SUPFAM" id="SSF89550">
    <property type="entry name" value="PHP domain-like"/>
    <property type="match status" value="1"/>
</dbReference>
<keyword evidence="6" id="KW-1185">Reference proteome</keyword>
<name>A0A6A6EB09_9PEZI</name>
<dbReference type="OrthoDB" id="17948at2759"/>
<dbReference type="AlphaFoldDB" id="A0A6A6EB09"/>
<dbReference type="GO" id="GO:0003723">
    <property type="term" value="F:RNA binding"/>
    <property type="evidence" value="ECO:0007669"/>
    <property type="project" value="TreeGrafter"/>
</dbReference>
<dbReference type="Gene3D" id="3.20.20.140">
    <property type="entry name" value="Metal-dependent hydrolases"/>
    <property type="match status" value="1"/>
</dbReference>
<accession>A0A6A6EB09</accession>
<dbReference type="GO" id="GO:0008033">
    <property type="term" value="P:tRNA processing"/>
    <property type="evidence" value="ECO:0007669"/>
    <property type="project" value="UniProtKB-KW"/>
</dbReference>
<sequence>MFYDLNVPWTDNNRELQRTIAFLDELGYDVVALTHTISGKLPADLTSPVPLPLPFSTPSRLRLLRRCNIFLNDAATNHRIPQLQQQYDILAARPTDEKTLRQACDTLDIDLISLDLTQRFQKHFKYKMFSTALSRGVRIEICYSQGILASDTTAKRNLISNVVQLIRVTRGRGLVLSSEAKSVLGLRAPSDVINLASVWGLGQERGKEGLTKEARSVVEFSRLKRTSFKGVVDVIYGGEKPVDGSAGKNENNKQNKVKRANAEAQKKRKADSMEGTPLSQSGEDKPLSKREIKRKKQQARLEGQQKGN</sequence>
<protein>
    <submittedName>
        <fullName evidence="5">Putative ribonuclease P complex subunit Pop2</fullName>
    </submittedName>
</protein>
<keyword evidence="3" id="KW-0819">tRNA processing</keyword>
<gene>
    <name evidence="5" type="ORF">K469DRAFT_568853</name>
</gene>
<proteinExistence type="inferred from homology"/>
<evidence type="ECO:0000256" key="1">
    <source>
        <dbReference type="ARBA" id="ARBA00004123"/>
    </source>
</evidence>
<organism evidence="5 6">
    <name type="scientific">Zopfia rhizophila CBS 207.26</name>
    <dbReference type="NCBI Taxonomy" id="1314779"/>
    <lineage>
        <taxon>Eukaryota</taxon>
        <taxon>Fungi</taxon>
        <taxon>Dikarya</taxon>
        <taxon>Ascomycota</taxon>
        <taxon>Pezizomycotina</taxon>
        <taxon>Dothideomycetes</taxon>
        <taxon>Dothideomycetes incertae sedis</taxon>
        <taxon>Zopfiaceae</taxon>
        <taxon>Zopfia</taxon>
    </lineage>
</organism>